<reference evidence="1" key="1">
    <citation type="submission" date="2023-03" db="EMBL/GenBank/DDBJ databases">
        <title>Massive genome expansion in bonnet fungi (Mycena s.s.) driven by repeated elements and novel gene families across ecological guilds.</title>
        <authorList>
            <consortium name="Lawrence Berkeley National Laboratory"/>
            <person name="Harder C.B."/>
            <person name="Miyauchi S."/>
            <person name="Viragh M."/>
            <person name="Kuo A."/>
            <person name="Thoen E."/>
            <person name="Andreopoulos B."/>
            <person name="Lu D."/>
            <person name="Skrede I."/>
            <person name="Drula E."/>
            <person name="Henrissat B."/>
            <person name="Morin E."/>
            <person name="Kohler A."/>
            <person name="Barry K."/>
            <person name="LaButti K."/>
            <person name="Morin E."/>
            <person name="Salamov A."/>
            <person name="Lipzen A."/>
            <person name="Mereny Z."/>
            <person name="Hegedus B."/>
            <person name="Baldrian P."/>
            <person name="Stursova M."/>
            <person name="Weitz H."/>
            <person name="Taylor A."/>
            <person name="Grigoriev I.V."/>
            <person name="Nagy L.G."/>
            <person name="Martin F."/>
            <person name="Kauserud H."/>
        </authorList>
    </citation>
    <scope>NUCLEOTIDE SEQUENCE</scope>
    <source>
        <strain evidence="1">CBHHK002</strain>
    </source>
</reference>
<dbReference type="Proteomes" id="UP001218218">
    <property type="component" value="Unassembled WGS sequence"/>
</dbReference>
<name>A0AAD7EAX9_9AGAR</name>
<comment type="caution">
    <text evidence="1">The sequence shown here is derived from an EMBL/GenBank/DDBJ whole genome shotgun (WGS) entry which is preliminary data.</text>
</comment>
<gene>
    <name evidence="1" type="ORF">DFH08DRAFT_491074</name>
</gene>
<dbReference type="EMBL" id="JARIHO010000085">
    <property type="protein sequence ID" value="KAJ7308634.1"/>
    <property type="molecule type" value="Genomic_DNA"/>
</dbReference>
<protein>
    <submittedName>
        <fullName evidence="1">Uncharacterized protein</fullName>
    </submittedName>
</protein>
<dbReference type="AlphaFoldDB" id="A0AAD7EAX9"/>
<accession>A0AAD7EAX9</accession>
<organism evidence="1 2">
    <name type="scientific">Mycena albidolilacea</name>
    <dbReference type="NCBI Taxonomy" id="1033008"/>
    <lineage>
        <taxon>Eukaryota</taxon>
        <taxon>Fungi</taxon>
        <taxon>Dikarya</taxon>
        <taxon>Basidiomycota</taxon>
        <taxon>Agaricomycotina</taxon>
        <taxon>Agaricomycetes</taxon>
        <taxon>Agaricomycetidae</taxon>
        <taxon>Agaricales</taxon>
        <taxon>Marasmiineae</taxon>
        <taxon>Mycenaceae</taxon>
        <taxon>Mycena</taxon>
    </lineage>
</organism>
<evidence type="ECO:0000313" key="1">
    <source>
        <dbReference type="EMBL" id="KAJ7308634.1"/>
    </source>
</evidence>
<evidence type="ECO:0000313" key="2">
    <source>
        <dbReference type="Proteomes" id="UP001218218"/>
    </source>
</evidence>
<sequence>MALANARSDFDLLYRRHRNSAAASSIKLGKSSSGAGSTWPCRDTQTRCHPSVNLTIALHKKPSAGRLSCLTTRASADTSGTACHRAGKREGSLGCGLRCRTASSPATGTAGCLMIVSETRRPSFNVIFESRRCQCARPALGAPHVPLWLKIRYPTLALNIVSFPCRPLCVRYSPNSGPHIPTRYAHVGTEQLRACLSVHTKAELTAPAKPRRTSAFNGYEISVDHISTKIGMRGSGEAFSTFFFLFQCVDLYCLSQGRSSQSHSSHKLKTRLAEFRDRKNATGPRGHW</sequence>
<proteinExistence type="predicted"/>
<keyword evidence="2" id="KW-1185">Reference proteome</keyword>